<dbReference type="InterPro" id="IPR050382">
    <property type="entry name" value="MFS_Na/Anion_cotransporter"/>
</dbReference>
<dbReference type="Proteomes" id="UP000182427">
    <property type="component" value="Chromosome I"/>
</dbReference>
<dbReference type="RefSeq" id="WP_083346044.1">
    <property type="nucleotide sequence ID" value="NZ_LT629690.1"/>
</dbReference>
<dbReference type="OrthoDB" id="106589at2"/>
<evidence type="ECO:0000313" key="7">
    <source>
        <dbReference type="EMBL" id="SDF75964.1"/>
    </source>
</evidence>
<accession>A0A1G7NPI4</accession>
<sequence>MMKRKRFPWFTVGMLFMATALSFLDRQVLSILAPSILANFGITNTTYSHIVFAFQLSYTVMAAFGGYMIDRLGVKLGLTLSLGIWSAASAAHAFVRNGAQLAIARFALGFGEGACFPAATRGAVEYSAPEDRSFATGIAIGGSALGAVLTPPLTVLLAVRYGWRGAFLISGLLGILWCAVWIIFVKPAPRSTHSSTASSYSELLKQPGLLWFLLARFVFDPVFYFYMFWIPQFLSKERGLPLQTIGNLFWIPFLMLSVSQIFSGRLTDVLSKTMGSVTAKRRMLLIAAAMTPVSWCAGLVGSIPAAIGCMSLLLFAHGIWITNYLSLVTDLLPAENNASIVGLTGMVGGISGMISTLIIGPTVDRFSFAPVFAVSGVVYPCAYVCVTLAIRSADRAKSLSLTGVPIHADQSS</sequence>
<gene>
    <name evidence="7" type="ORF">SAMN05444167_3220</name>
</gene>
<evidence type="ECO:0000256" key="4">
    <source>
        <dbReference type="ARBA" id="ARBA00023136"/>
    </source>
</evidence>
<protein>
    <submittedName>
        <fullName evidence="7">MFS transporter, ACS family, hexuronate transporter</fullName>
    </submittedName>
</protein>
<evidence type="ECO:0000256" key="3">
    <source>
        <dbReference type="ARBA" id="ARBA00022989"/>
    </source>
</evidence>
<feature type="transmembrane region" description="Helical" evidence="5">
    <location>
        <begin position="340"/>
        <end position="360"/>
    </location>
</feature>
<evidence type="ECO:0000256" key="5">
    <source>
        <dbReference type="SAM" id="Phobius"/>
    </source>
</evidence>
<dbReference type="PANTHER" id="PTHR11662">
    <property type="entry name" value="SOLUTE CARRIER FAMILY 17"/>
    <property type="match status" value="1"/>
</dbReference>
<dbReference type="PROSITE" id="PS50850">
    <property type="entry name" value="MFS"/>
    <property type="match status" value="1"/>
</dbReference>
<dbReference type="EMBL" id="LT629690">
    <property type="protein sequence ID" value="SDF75964.1"/>
    <property type="molecule type" value="Genomic_DNA"/>
</dbReference>
<dbReference type="Pfam" id="PF07690">
    <property type="entry name" value="MFS_1"/>
    <property type="match status" value="1"/>
</dbReference>
<evidence type="ECO:0000256" key="2">
    <source>
        <dbReference type="ARBA" id="ARBA00022692"/>
    </source>
</evidence>
<feature type="transmembrane region" description="Helical" evidence="5">
    <location>
        <begin position="76"/>
        <end position="95"/>
    </location>
</feature>
<dbReference type="InterPro" id="IPR011701">
    <property type="entry name" value="MFS"/>
</dbReference>
<organism evidence="7 8">
    <name type="scientific">Terriglobus roseus</name>
    <dbReference type="NCBI Taxonomy" id="392734"/>
    <lineage>
        <taxon>Bacteria</taxon>
        <taxon>Pseudomonadati</taxon>
        <taxon>Acidobacteriota</taxon>
        <taxon>Terriglobia</taxon>
        <taxon>Terriglobales</taxon>
        <taxon>Acidobacteriaceae</taxon>
        <taxon>Terriglobus</taxon>
    </lineage>
</organism>
<feature type="transmembrane region" description="Helical" evidence="5">
    <location>
        <begin position="242"/>
        <end position="262"/>
    </location>
</feature>
<keyword evidence="4 5" id="KW-0472">Membrane</keyword>
<keyword evidence="2 5" id="KW-0812">Transmembrane</keyword>
<evidence type="ECO:0000259" key="6">
    <source>
        <dbReference type="PROSITE" id="PS50850"/>
    </source>
</evidence>
<dbReference type="SUPFAM" id="SSF103473">
    <property type="entry name" value="MFS general substrate transporter"/>
    <property type="match status" value="1"/>
</dbReference>
<proteinExistence type="predicted"/>
<comment type="subcellular location">
    <subcellularLocation>
        <location evidence="1">Membrane</location>
        <topology evidence="1">Multi-pass membrane protein</topology>
    </subcellularLocation>
</comment>
<name>A0A1G7NPI4_9BACT</name>
<dbReference type="CDD" id="cd17319">
    <property type="entry name" value="MFS_ExuT_GudP_like"/>
    <property type="match status" value="1"/>
</dbReference>
<dbReference type="Gene3D" id="1.20.1250.20">
    <property type="entry name" value="MFS general substrate transporter like domains"/>
    <property type="match status" value="2"/>
</dbReference>
<dbReference type="PANTHER" id="PTHR11662:SF285">
    <property type="entry name" value="HEXURONATE TRANSPORTER"/>
    <property type="match status" value="1"/>
</dbReference>
<feature type="transmembrane region" description="Helical" evidence="5">
    <location>
        <begin position="165"/>
        <end position="188"/>
    </location>
</feature>
<feature type="transmembrane region" description="Helical" evidence="5">
    <location>
        <begin position="46"/>
        <end position="69"/>
    </location>
</feature>
<keyword evidence="8" id="KW-1185">Reference proteome</keyword>
<feature type="transmembrane region" description="Helical" evidence="5">
    <location>
        <begin position="209"/>
        <end position="230"/>
    </location>
</feature>
<reference evidence="7 8" key="1">
    <citation type="submission" date="2016-10" db="EMBL/GenBank/DDBJ databases">
        <authorList>
            <person name="de Groot N.N."/>
        </authorList>
    </citation>
    <scope>NUCLEOTIDE SEQUENCE [LARGE SCALE GENOMIC DNA]</scope>
    <source>
        <strain evidence="7 8">GAS232</strain>
    </source>
</reference>
<feature type="transmembrane region" description="Helical" evidence="5">
    <location>
        <begin position="366"/>
        <end position="390"/>
    </location>
</feature>
<evidence type="ECO:0000313" key="8">
    <source>
        <dbReference type="Proteomes" id="UP000182427"/>
    </source>
</evidence>
<feature type="domain" description="Major facilitator superfamily (MFS) profile" evidence="6">
    <location>
        <begin position="11"/>
        <end position="394"/>
    </location>
</feature>
<dbReference type="GO" id="GO:0015134">
    <property type="term" value="F:hexuronate transmembrane transporter activity"/>
    <property type="evidence" value="ECO:0007669"/>
    <property type="project" value="TreeGrafter"/>
</dbReference>
<dbReference type="GO" id="GO:0016020">
    <property type="term" value="C:membrane"/>
    <property type="evidence" value="ECO:0007669"/>
    <property type="project" value="UniProtKB-SubCell"/>
</dbReference>
<dbReference type="InterPro" id="IPR020846">
    <property type="entry name" value="MFS_dom"/>
</dbReference>
<dbReference type="AlphaFoldDB" id="A0A1G7NPI4"/>
<dbReference type="InterPro" id="IPR036259">
    <property type="entry name" value="MFS_trans_sf"/>
</dbReference>
<evidence type="ECO:0000256" key="1">
    <source>
        <dbReference type="ARBA" id="ARBA00004141"/>
    </source>
</evidence>
<feature type="transmembrane region" description="Helical" evidence="5">
    <location>
        <begin position="136"/>
        <end position="159"/>
    </location>
</feature>
<keyword evidence="3 5" id="KW-1133">Transmembrane helix</keyword>